<dbReference type="PROSITE" id="PS00041">
    <property type="entry name" value="HTH_ARAC_FAMILY_1"/>
    <property type="match status" value="1"/>
</dbReference>
<dbReference type="RefSeq" id="WP_390404224.1">
    <property type="nucleotide sequence ID" value="NZ_BAABYW010000001.1"/>
</dbReference>
<dbReference type="SMART" id="SM00871">
    <property type="entry name" value="AraC_E_bind"/>
    <property type="match status" value="1"/>
</dbReference>
<dbReference type="PANTHER" id="PTHR47504:SF5">
    <property type="entry name" value="RIGHT ORIGIN-BINDING PROTEIN"/>
    <property type="match status" value="1"/>
</dbReference>
<evidence type="ECO:0000256" key="3">
    <source>
        <dbReference type="ARBA" id="ARBA00023163"/>
    </source>
</evidence>
<keyword evidence="1" id="KW-0805">Transcription regulation</keyword>
<evidence type="ECO:0000259" key="4">
    <source>
        <dbReference type="PROSITE" id="PS01124"/>
    </source>
</evidence>
<name>A0ABQ0B7A0_9FIRM</name>
<dbReference type="SUPFAM" id="SSF46689">
    <property type="entry name" value="Homeodomain-like"/>
    <property type="match status" value="2"/>
</dbReference>
<dbReference type="SMART" id="SM00342">
    <property type="entry name" value="HTH_ARAC"/>
    <property type="match status" value="1"/>
</dbReference>
<dbReference type="EMBL" id="BAABYW010000001">
    <property type="protein sequence ID" value="GAA6407325.1"/>
    <property type="molecule type" value="Genomic_DNA"/>
</dbReference>
<protein>
    <submittedName>
        <fullName evidence="5">AraC family transcriptional regulator</fullName>
    </submittedName>
</protein>
<dbReference type="InterPro" id="IPR011256">
    <property type="entry name" value="Reg_factor_effector_dom_sf"/>
</dbReference>
<dbReference type="Proteomes" id="UP001600943">
    <property type="component" value="Unassembled WGS sequence"/>
</dbReference>
<keyword evidence="2" id="KW-0238">DNA-binding</keyword>
<organism evidence="5 6">
    <name type="scientific">Blautia hominis</name>
    <dbReference type="NCBI Taxonomy" id="2025493"/>
    <lineage>
        <taxon>Bacteria</taxon>
        <taxon>Bacillati</taxon>
        <taxon>Bacillota</taxon>
        <taxon>Clostridia</taxon>
        <taxon>Lachnospirales</taxon>
        <taxon>Lachnospiraceae</taxon>
        <taxon>Blautia</taxon>
    </lineage>
</organism>
<dbReference type="InterPro" id="IPR018060">
    <property type="entry name" value="HTH_AraC"/>
</dbReference>
<comment type="caution">
    <text evidence="5">The sequence shown here is derived from an EMBL/GenBank/DDBJ whole genome shotgun (WGS) entry which is preliminary data.</text>
</comment>
<dbReference type="Gene3D" id="1.10.10.60">
    <property type="entry name" value="Homeodomain-like"/>
    <property type="match status" value="2"/>
</dbReference>
<dbReference type="Pfam" id="PF14526">
    <property type="entry name" value="Cass2"/>
    <property type="match status" value="1"/>
</dbReference>
<evidence type="ECO:0000313" key="5">
    <source>
        <dbReference type="EMBL" id="GAA6407325.1"/>
    </source>
</evidence>
<dbReference type="InterPro" id="IPR029441">
    <property type="entry name" value="Cass2"/>
</dbReference>
<proteinExistence type="predicted"/>
<dbReference type="Gene3D" id="3.20.80.10">
    <property type="entry name" value="Regulatory factor, effector binding domain"/>
    <property type="match status" value="1"/>
</dbReference>
<dbReference type="Pfam" id="PF12833">
    <property type="entry name" value="HTH_18"/>
    <property type="match status" value="1"/>
</dbReference>
<reference evidence="5 6" key="1">
    <citation type="submission" date="2024-04" db="EMBL/GenBank/DDBJ databases">
        <title>Defined microbial consortia suppress multidrug-resistant proinflammatory Enterobacteriaceae via ecological control.</title>
        <authorList>
            <person name="Furuichi M."/>
            <person name="Kawaguchi T."/>
            <person name="Pust M."/>
            <person name="Yasuma K."/>
            <person name="Plichta D."/>
            <person name="Hasegawa N."/>
            <person name="Ohya T."/>
            <person name="Bhattarai S."/>
            <person name="Sasajima S."/>
            <person name="Aoto Y."/>
            <person name="Tuganbaev T."/>
            <person name="Yaginuma M."/>
            <person name="Ueda M."/>
            <person name="Okahashi N."/>
            <person name="Amafuji K."/>
            <person name="Kiridooshi Y."/>
            <person name="Sugita K."/>
            <person name="Strazar M."/>
            <person name="Skelly A."/>
            <person name="Suda W."/>
            <person name="Hattori M."/>
            <person name="Nakamoto N."/>
            <person name="Caballero S."/>
            <person name="Norman J."/>
            <person name="Olle B."/>
            <person name="Tanoue T."/>
            <person name="Arita M."/>
            <person name="Bucci V."/>
            <person name="Atarashi K."/>
            <person name="Xavier R."/>
            <person name="Honda K."/>
        </authorList>
    </citation>
    <scope>NUCLEOTIDE SEQUENCE [LARGE SCALE GENOMIC DNA]</scope>
    <source>
        <strain evidence="6">k04-0078-D8-1</strain>
    </source>
</reference>
<keyword evidence="6" id="KW-1185">Reference proteome</keyword>
<keyword evidence="3" id="KW-0804">Transcription</keyword>
<accession>A0ABQ0B7A0</accession>
<dbReference type="InterPro" id="IPR010499">
    <property type="entry name" value="AraC_E-bd"/>
</dbReference>
<evidence type="ECO:0000256" key="2">
    <source>
        <dbReference type="ARBA" id="ARBA00023125"/>
    </source>
</evidence>
<dbReference type="InterPro" id="IPR009057">
    <property type="entry name" value="Homeodomain-like_sf"/>
</dbReference>
<evidence type="ECO:0000313" key="6">
    <source>
        <dbReference type="Proteomes" id="UP001600943"/>
    </source>
</evidence>
<dbReference type="InterPro" id="IPR018062">
    <property type="entry name" value="HTH_AraC-typ_CS"/>
</dbReference>
<dbReference type="PANTHER" id="PTHR47504">
    <property type="entry name" value="RIGHT ORIGIN-BINDING PROTEIN"/>
    <property type="match status" value="1"/>
</dbReference>
<evidence type="ECO:0000256" key="1">
    <source>
        <dbReference type="ARBA" id="ARBA00023015"/>
    </source>
</evidence>
<dbReference type="SUPFAM" id="SSF55136">
    <property type="entry name" value="Probable bacterial effector-binding domain"/>
    <property type="match status" value="1"/>
</dbReference>
<sequence length="288" mass="33125">MEWLTKLSNAIAYIEENLDKEISYDKAAEIACCSTYYFQRMFSYVAGTPLSDYIRKRKMTQAAFELQRTNRKVLDIALKYGYTSPTSFNRAFQSVHGIPPTAARNEGCVLNAYPAVSFSVTVTGETPMTYRIEQKESMRIAGIRIPLTENMEKNMEVIPSFWKQTMESPKFREICSLSDQKPGTILGVSIYQDPLHIFYYIAAQTEGPVPEGMFAYTIPAATWVVFESDGSLKQQVQEIFRRFVTEWLPFSGYDYAYLPDVEVYPIYEKQPESGHFQVWIAITQNKEH</sequence>
<feature type="domain" description="HTH araC/xylS-type" evidence="4">
    <location>
        <begin position="8"/>
        <end position="106"/>
    </location>
</feature>
<gene>
    <name evidence="5" type="ORF">K040078D81_14420</name>
</gene>
<dbReference type="InterPro" id="IPR050959">
    <property type="entry name" value="MarA-like"/>
</dbReference>
<dbReference type="PROSITE" id="PS01124">
    <property type="entry name" value="HTH_ARAC_FAMILY_2"/>
    <property type="match status" value="1"/>
</dbReference>